<evidence type="ECO:0000313" key="1">
    <source>
        <dbReference type="EMBL" id="PXA03979.1"/>
    </source>
</evidence>
<keyword evidence="2" id="KW-1185">Reference proteome</keyword>
<accession>A0A317ZJM8</accession>
<dbReference type="EMBL" id="QHJQ01000006">
    <property type="protein sequence ID" value="PXA03979.1"/>
    <property type="molecule type" value="Genomic_DNA"/>
</dbReference>
<evidence type="ECO:0000313" key="2">
    <source>
        <dbReference type="Proteomes" id="UP000247099"/>
    </source>
</evidence>
<proteinExistence type="predicted"/>
<protein>
    <submittedName>
        <fullName evidence="1">Uncharacterized protein</fullName>
    </submittedName>
</protein>
<comment type="caution">
    <text evidence="1">The sequence shown here is derived from an EMBL/GenBank/DDBJ whole genome shotgun (WGS) entry which is preliminary data.</text>
</comment>
<dbReference type="AlphaFoldDB" id="A0A317ZJM8"/>
<dbReference type="InParanoid" id="A0A317ZJM8"/>
<name>A0A317ZJM8_9BACT</name>
<gene>
    <name evidence="1" type="ORF">DDZ13_10095</name>
</gene>
<dbReference type="Proteomes" id="UP000247099">
    <property type="component" value="Unassembled WGS sequence"/>
</dbReference>
<dbReference type="RefSeq" id="WP_110131331.1">
    <property type="nucleotide sequence ID" value="NZ_QHJQ01000006.1"/>
</dbReference>
<organism evidence="1 2">
    <name type="scientific">Coraliomargarita sinensis</name>
    <dbReference type="NCBI Taxonomy" id="2174842"/>
    <lineage>
        <taxon>Bacteria</taxon>
        <taxon>Pseudomonadati</taxon>
        <taxon>Verrucomicrobiota</taxon>
        <taxon>Opitutia</taxon>
        <taxon>Puniceicoccales</taxon>
        <taxon>Coraliomargaritaceae</taxon>
        <taxon>Coraliomargarita</taxon>
    </lineage>
</organism>
<reference evidence="1 2" key="1">
    <citation type="submission" date="2018-05" db="EMBL/GenBank/DDBJ databases">
        <title>Coraliomargarita sinensis sp. nov., isolated from a marine solar saltern.</title>
        <authorList>
            <person name="Zhou L.Y."/>
        </authorList>
    </citation>
    <scope>NUCLEOTIDE SEQUENCE [LARGE SCALE GENOMIC DNA]</scope>
    <source>
        <strain evidence="1 2">WN38</strain>
    </source>
</reference>
<sequence>MKALLIAMSQLIVVSVVCANIYEKRMDSFERDDWLSLQFGVAYWHGDYGSSKYLIIQRLPDAQFLLSVVVGGDRDSGQNLPVAKRFITLKEVNEIKERMIEFAEAAFGERKRYEEQIGKEDLPPESHHTTLVMKVSLPGGNKSPLDGLFAPQDTGETFDYGKPLVVAARFDSNQTTHETYSKFLNDLINKVEPDATGQRR</sequence>